<proteinExistence type="predicted"/>
<evidence type="ECO:0000313" key="4">
    <source>
        <dbReference type="EMBL" id="KAK7398085.1"/>
    </source>
</evidence>
<keyword evidence="1" id="KW-0479">Metal-binding</keyword>
<evidence type="ECO:0000259" key="3">
    <source>
        <dbReference type="PROSITE" id="PS50966"/>
    </source>
</evidence>
<feature type="domain" description="SWIM-type" evidence="3">
    <location>
        <begin position="128"/>
        <end position="162"/>
    </location>
</feature>
<dbReference type="EMBL" id="JAZAVJ010000381">
    <property type="protein sequence ID" value="KAK7398085.1"/>
    <property type="molecule type" value="Genomic_DNA"/>
</dbReference>
<feature type="region of interest" description="Disordered" evidence="2">
    <location>
        <begin position="1"/>
        <end position="72"/>
    </location>
</feature>
<gene>
    <name evidence="4" type="ORF">QQX98_012552</name>
</gene>
<dbReference type="InterPro" id="IPR007527">
    <property type="entry name" value="Znf_SWIM"/>
</dbReference>
<dbReference type="PROSITE" id="PS50966">
    <property type="entry name" value="ZF_SWIM"/>
    <property type="match status" value="1"/>
</dbReference>
<protein>
    <recommendedName>
        <fullName evidence="3">SWIM-type domain-containing protein</fullName>
    </recommendedName>
</protein>
<feature type="compositionally biased region" description="Basic and acidic residues" evidence="2">
    <location>
        <begin position="20"/>
        <end position="34"/>
    </location>
</feature>
<evidence type="ECO:0000313" key="5">
    <source>
        <dbReference type="Proteomes" id="UP001498476"/>
    </source>
</evidence>
<comment type="caution">
    <text evidence="4">The sequence shown here is derived from an EMBL/GenBank/DDBJ whole genome shotgun (WGS) entry which is preliminary data.</text>
</comment>
<dbReference type="Proteomes" id="UP001498476">
    <property type="component" value="Unassembled WGS sequence"/>
</dbReference>
<name>A0ABR1GIT0_9HYPO</name>
<accession>A0ABR1GIT0</accession>
<keyword evidence="1" id="KW-0863">Zinc-finger</keyword>
<sequence length="478" mass="53684">MSLPVSRFSKLTLESMPPETRSRTRTEGRVESSHHAGSSQYLEHEMSSESSSESELESDSDSSDFEDESPAVVRSPTKLAYIIDHLPESTQSAVRDAFREPPRLALQKCRLINDTYAFQMTELVTRSIRIRASEDGASQLSCSCGHGDEPCEHLLWLLDQVVKQTVYDQDAAKPLKMTDRGFPSEMGDPFQNIASHHLDLLADGIHCQVVTPDSEYDNELDPYRAEEARELLSAVHGASPEDYRPDIFTQPSSGKKVFKRHDLDRTVFRMLLDNHQFFHYFRSLCRATDPINDPFRKLSQRVDHVLRDLDAYAAAWDNPPSVIPSRETPRDVVWAAGHILGAVRLIKHELYARDRPLQPAEAISAARSLVHILDAVVARNRDVHPGVDRRARNLYLSLVGDRDQDFVIGVLSLLPEAASQFLNNLEAILDQIGVHGAPAAYAARFRALLDRLRTSGRGSGLKRSVQGQGTDRKSKRMK</sequence>
<feature type="compositionally biased region" description="Acidic residues" evidence="2">
    <location>
        <begin position="52"/>
        <end position="69"/>
    </location>
</feature>
<keyword evidence="5" id="KW-1185">Reference proteome</keyword>
<evidence type="ECO:0000256" key="2">
    <source>
        <dbReference type="SAM" id="MobiDB-lite"/>
    </source>
</evidence>
<reference evidence="4 5" key="1">
    <citation type="journal article" date="2025" name="Microbiol. Resour. Announc.">
        <title>Draft genome sequences for Neonectria magnoliae and Neonectria punicea, canker pathogens of Liriodendron tulipifera and Acer saccharum in West Virginia.</title>
        <authorList>
            <person name="Petronek H.M."/>
            <person name="Kasson M.T."/>
            <person name="Metheny A.M."/>
            <person name="Stauder C.M."/>
            <person name="Lovett B."/>
            <person name="Lynch S.C."/>
            <person name="Garnas J.R."/>
            <person name="Kasson L.R."/>
            <person name="Stajich J.E."/>
        </authorList>
    </citation>
    <scope>NUCLEOTIDE SEQUENCE [LARGE SCALE GENOMIC DNA]</scope>
    <source>
        <strain evidence="4 5">NRRL 64653</strain>
    </source>
</reference>
<evidence type="ECO:0000256" key="1">
    <source>
        <dbReference type="PROSITE-ProRule" id="PRU00325"/>
    </source>
</evidence>
<keyword evidence="1" id="KW-0862">Zinc</keyword>
<feature type="region of interest" description="Disordered" evidence="2">
    <location>
        <begin position="457"/>
        <end position="478"/>
    </location>
</feature>
<organism evidence="4 5">
    <name type="scientific">Neonectria punicea</name>
    <dbReference type="NCBI Taxonomy" id="979145"/>
    <lineage>
        <taxon>Eukaryota</taxon>
        <taxon>Fungi</taxon>
        <taxon>Dikarya</taxon>
        <taxon>Ascomycota</taxon>
        <taxon>Pezizomycotina</taxon>
        <taxon>Sordariomycetes</taxon>
        <taxon>Hypocreomycetidae</taxon>
        <taxon>Hypocreales</taxon>
        <taxon>Nectriaceae</taxon>
        <taxon>Neonectria</taxon>
    </lineage>
</organism>